<protein>
    <submittedName>
        <fullName evidence="1">Uncharacterized protein</fullName>
    </submittedName>
</protein>
<organism evidence="1 2">
    <name type="scientific">Dyadobacter frigoris</name>
    <dbReference type="NCBI Taxonomy" id="2576211"/>
    <lineage>
        <taxon>Bacteria</taxon>
        <taxon>Pseudomonadati</taxon>
        <taxon>Bacteroidota</taxon>
        <taxon>Cytophagia</taxon>
        <taxon>Cytophagales</taxon>
        <taxon>Spirosomataceae</taxon>
        <taxon>Dyadobacter</taxon>
    </lineage>
</organism>
<name>A0A4U6DAU4_9BACT</name>
<comment type="caution">
    <text evidence="1">The sequence shown here is derived from an EMBL/GenBank/DDBJ whole genome shotgun (WGS) entry which is preliminary data.</text>
</comment>
<accession>A0A4U6DAU4</accession>
<keyword evidence="2" id="KW-1185">Reference proteome</keyword>
<reference evidence="1 2" key="1">
    <citation type="submission" date="2019-05" db="EMBL/GenBank/DDBJ databases">
        <title>Dyadobacter AR-3-8 sp. nov., isolated from arctic soil.</title>
        <authorList>
            <person name="Chaudhary D.K."/>
        </authorList>
    </citation>
    <scope>NUCLEOTIDE SEQUENCE [LARGE SCALE GENOMIC DNA]</scope>
    <source>
        <strain evidence="1 2">AR-3-8</strain>
    </source>
</reference>
<sequence length="201" mass="23101">MKHLVLVFLLVLFSWFDTFGQESKAREIVKLALKKHTSGKVLKQFEFVMTYEKPGKTNSGILQQDRFLAFMDSLTLTMPDSMKKEMEIQKLEMKISLSQEIYSLYAGQERRYYVDLPSQTIAQIGISSNPRKGRPDSTRTVYNFKKESLLNEALISNPLALLQFIDNDTIELNYTGIINIENIDYHVIQAKLGKKMGGCLF</sequence>
<proteinExistence type="predicted"/>
<dbReference type="EMBL" id="SZVO01000001">
    <property type="protein sequence ID" value="TKT93845.1"/>
    <property type="molecule type" value="Genomic_DNA"/>
</dbReference>
<gene>
    <name evidence="1" type="ORF">FDK13_01130</name>
</gene>
<evidence type="ECO:0000313" key="1">
    <source>
        <dbReference type="EMBL" id="TKT93845.1"/>
    </source>
</evidence>
<dbReference type="AlphaFoldDB" id="A0A4U6DAU4"/>
<evidence type="ECO:0000313" key="2">
    <source>
        <dbReference type="Proteomes" id="UP000304900"/>
    </source>
</evidence>
<dbReference type="Proteomes" id="UP000304900">
    <property type="component" value="Unassembled WGS sequence"/>
</dbReference>
<dbReference type="RefSeq" id="WP_137338136.1">
    <property type="nucleotide sequence ID" value="NZ_BSQH01000001.1"/>
</dbReference>